<comment type="caution">
    <text evidence="1">The sequence shown here is derived from an EMBL/GenBank/DDBJ whole genome shotgun (WGS) entry which is preliminary data.</text>
</comment>
<evidence type="ECO:0000313" key="1">
    <source>
        <dbReference type="EMBL" id="TCP97785.1"/>
    </source>
</evidence>
<organism evidence="1 2">
    <name type="scientific">Cricetibacter osteomyelitidis</name>
    <dbReference type="NCBI Taxonomy" id="1521931"/>
    <lineage>
        <taxon>Bacteria</taxon>
        <taxon>Pseudomonadati</taxon>
        <taxon>Pseudomonadota</taxon>
        <taxon>Gammaproteobacteria</taxon>
        <taxon>Pasteurellales</taxon>
        <taxon>Pasteurellaceae</taxon>
        <taxon>Cricetibacter</taxon>
    </lineage>
</organism>
<dbReference type="RefSeq" id="WP_131974403.1">
    <property type="nucleotide sequence ID" value="NZ_SLYB01000001.1"/>
</dbReference>
<evidence type="ECO:0000313" key="2">
    <source>
        <dbReference type="Proteomes" id="UP000295763"/>
    </source>
</evidence>
<gene>
    <name evidence="1" type="ORF">EDC44_101169</name>
</gene>
<proteinExistence type="predicted"/>
<keyword evidence="2" id="KW-1185">Reference proteome</keyword>
<evidence type="ECO:0008006" key="3">
    <source>
        <dbReference type="Google" id="ProtNLM"/>
    </source>
</evidence>
<protein>
    <recommendedName>
        <fullName evidence="3">PIN domain-containing protein</fullName>
    </recommendedName>
</protein>
<sequence length="319" mass="37925">MKKVYFDYQFIIDSFDERKYGFNLESVNKQQYQIVYSPAHIEEIARGGRSNKLDINDYLSRLSKLTGDTEIIFGDSETYNVIEFISDRRDSAFFARENPSLCYKRVVKYIHKNDLSEEGQTQVFKRASKVYENLKGKKLEKKKIAIHTLDMKSKLREYDVYQILINKIVDTYLTGLAINMMLCDDINVNILPNSYFQEILANWLRILSFLRVNIYEYICNLMREENIYPYIRNNHHLIENIIDNTMKVLLEIGFYSESKNKVVSNLHDTTHCIYASYCDYFITRDKRLYEKIKVIYEFLSIPTEIIYADPKTDNLQFLK</sequence>
<name>A0A4R2T6N5_9PAST</name>
<accession>A0A4R2T6N5</accession>
<dbReference type="EMBL" id="SLYB01000001">
    <property type="protein sequence ID" value="TCP97785.1"/>
    <property type="molecule type" value="Genomic_DNA"/>
</dbReference>
<dbReference type="OrthoDB" id="7031670at2"/>
<dbReference type="AlphaFoldDB" id="A0A4R2T6N5"/>
<dbReference type="Proteomes" id="UP000295763">
    <property type="component" value="Unassembled WGS sequence"/>
</dbReference>
<reference evidence="1 2" key="1">
    <citation type="submission" date="2019-03" db="EMBL/GenBank/DDBJ databases">
        <title>Genomic Encyclopedia of Type Strains, Phase IV (KMG-IV): sequencing the most valuable type-strain genomes for metagenomic binning, comparative biology and taxonomic classification.</title>
        <authorList>
            <person name="Goeker M."/>
        </authorList>
    </citation>
    <scope>NUCLEOTIDE SEQUENCE [LARGE SCALE GENOMIC DNA]</scope>
    <source>
        <strain evidence="1 2">DSM 28404</strain>
    </source>
</reference>